<dbReference type="Pfam" id="PF08241">
    <property type="entry name" value="Methyltransf_11"/>
    <property type="match status" value="1"/>
</dbReference>
<sequence length="258" mass="27243">MTSFVRVFDEAAESYENVGVPFFTPIGSALVAAAAPRRGSRALDVGCGTGAVLLPLAAAVGSEGHVTGIDLAPGMVARASAVATGLRQVTVRAGDAQAPDFPDGSFDLVTAGLVVFFLPDPPAALRAYRKLLKPGGRLAVSSFAQHDPRYPQAMRVLARFAEDPPPPRRNHPIFESAPQLREAFLAAGFASASDREVVVHSEFRDAAHVYEWIGSHGGRDLVSKVPLGRRAAAIATLAGELEHPLTFATRIRIVLGEC</sequence>
<evidence type="ECO:0000259" key="1">
    <source>
        <dbReference type="Pfam" id="PF08241"/>
    </source>
</evidence>
<dbReference type="InterPro" id="IPR029063">
    <property type="entry name" value="SAM-dependent_MTases_sf"/>
</dbReference>
<gene>
    <name evidence="2" type="ORF">ACFY35_43570</name>
</gene>
<accession>A0ABW6WT27</accession>
<dbReference type="InterPro" id="IPR013216">
    <property type="entry name" value="Methyltransf_11"/>
</dbReference>
<name>A0ABW6WT27_9ACTN</name>
<dbReference type="GO" id="GO:0008168">
    <property type="term" value="F:methyltransferase activity"/>
    <property type="evidence" value="ECO:0007669"/>
    <property type="project" value="UniProtKB-KW"/>
</dbReference>
<dbReference type="Proteomes" id="UP001602245">
    <property type="component" value="Unassembled WGS sequence"/>
</dbReference>
<comment type="caution">
    <text evidence="2">The sequence shown here is derived from an EMBL/GenBank/DDBJ whole genome shotgun (WGS) entry which is preliminary data.</text>
</comment>
<dbReference type="CDD" id="cd02440">
    <property type="entry name" value="AdoMet_MTases"/>
    <property type="match status" value="1"/>
</dbReference>
<dbReference type="PANTHER" id="PTHR43861:SF1">
    <property type="entry name" value="TRANS-ACONITATE 2-METHYLTRANSFERASE"/>
    <property type="match status" value="1"/>
</dbReference>
<dbReference type="SUPFAM" id="SSF53335">
    <property type="entry name" value="S-adenosyl-L-methionine-dependent methyltransferases"/>
    <property type="match status" value="1"/>
</dbReference>
<keyword evidence="3" id="KW-1185">Reference proteome</keyword>
<dbReference type="EMBL" id="JBIAZU010000008">
    <property type="protein sequence ID" value="MFF5296360.1"/>
    <property type="molecule type" value="Genomic_DNA"/>
</dbReference>
<evidence type="ECO:0000313" key="3">
    <source>
        <dbReference type="Proteomes" id="UP001602245"/>
    </source>
</evidence>
<evidence type="ECO:0000313" key="2">
    <source>
        <dbReference type="EMBL" id="MFF5296360.1"/>
    </source>
</evidence>
<organism evidence="2 3">
    <name type="scientific">Paractinoplanes globisporus</name>
    <dbReference type="NCBI Taxonomy" id="113565"/>
    <lineage>
        <taxon>Bacteria</taxon>
        <taxon>Bacillati</taxon>
        <taxon>Actinomycetota</taxon>
        <taxon>Actinomycetes</taxon>
        <taxon>Micromonosporales</taxon>
        <taxon>Micromonosporaceae</taxon>
        <taxon>Paractinoplanes</taxon>
    </lineage>
</organism>
<dbReference type="EC" id="2.1.1.-" evidence="2"/>
<dbReference type="RefSeq" id="WP_020517130.1">
    <property type="nucleotide sequence ID" value="NZ_JBIAZU010000008.1"/>
</dbReference>
<keyword evidence="2" id="KW-0808">Transferase</keyword>
<proteinExistence type="predicted"/>
<protein>
    <submittedName>
        <fullName evidence="2">Class I SAM-dependent methyltransferase</fullName>
        <ecNumber evidence="2">2.1.1.-</ecNumber>
    </submittedName>
</protein>
<dbReference type="PANTHER" id="PTHR43861">
    <property type="entry name" value="TRANS-ACONITATE 2-METHYLTRANSFERASE-RELATED"/>
    <property type="match status" value="1"/>
</dbReference>
<dbReference type="Gene3D" id="3.40.50.150">
    <property type="entry name" value="Vaccinia Virus protein VP39"/>
    <property type="match status" value="1"/>
</dbReference>
<reference evidence="2 3" key="1">
    <citation type="submission" date="2024-10" db="EMBL/GenBank/DDBJ databases">
        <title>The Natural Products Discovery Center: Release of the First 8490 Sequenced Strains for Exploring Actinobacteria Biosynthetic Diversity.</title>
        <authorList>
            <person name="Kalkreuter E."/>
            <person name="Kautsar S.A."/>
            <person name="Yang D."/>
            <person name="Bader C.D."/>
            <person name="Teijaro C.N."/>
            <person name="Fluegel L."/>
            <person name="Davis C.M."/>
            <person name="Simpson J.R."/>
            <person name="Lauterbach L."/>
            <person name="Steele A.D."/>
            <person name="Gui C."/>
            <person name="Meng S."/>
            <person name="Li G."/>
            <person name="Viehrig K."/>
            <person name="Ye F."/>
            <person name="Su P."/>
            <person name="Kiefer A.F."/>
            <person name="Nichols A."/>
            <person name="Cepeda A.J."/>
            <person name="Yan W."/>
            <person name="Fan B."/>
            <person name="Jiang Y."/>
            <person name="Adhikari A."/>
            <person name="Zheng C.-J."/>
            <person name="Schuster L."/>
            <person name="Cowan T.M."/>
            <person name="Smanski M.J."/>
            <person name="Chevrette M.G."/>
            <person name="De Carvalho L.P.S."/>
            <person name="Shen B."/>
        </authorList>
    </citation>
    <scope>NUCLEOTIDE SEQUENCE [LARGE SCALE GENOMIC DNA]</scope>
    <source>
        <strain evidence="2 3">NPDC000087</strain>
    </source>
</reference>
<dbReference type="GO" id="GO:0032259">
    <property type="term" value="P:methylation"/>
    <property type="evidence" value="ECO:0007669"/>
    <property type="project" value="UniProtKB-KW"/>
</dbReference>
<feature type="domain" description="Methyltransferase type 11" evidence="1">
    <location>
        <begin position="43"/>
        <end position="139"/>
    </location>
</feature>
<keyword evidence="2" id="KW-0489">Methyltransferase</keyword>